<evidence type="ECO:0000313" key="1">
    <source>
        <dbReference type="EMBL" id="SKA72497.1"/>
    </source>
</evidence>
<dbReference type="AlphaFoldDB" id="A0A1T4W5M6"/>
<accession>A0A1T4W5M6</accession>
<dbReference type="InterPro" id="IPR035280">
    <property type="entry name" value="Helveticin_J"/>
</dbReference>
<dbReference type="STRING" id="39495.SAMN02745111_02363"/>
<organism evidence="1 2">
    <name type="scientific">Eubacterium uniforme</name>
    <dbReference type="NCBI Taxonomy" id="39495"/>
    <lineage>
        <taxon>Bacteria</taxon>
        <taxon>Bacillati</taxon>
        <taxon>Bacillota</taxon>
        <taxon>Clostridia</taxon>
        <taxon>Eubacteriales</taxon>
        <taxon>Eubacteriaceae</taxon>
        <taxon>Eubacterium</taxon>
    </lineage>
</organism>
<dbReference type="GO" id="GO:0042742">
    <property type="term" value="P:defense response to bacterium"/>
    <property type="evidence" value="ECO:0007669"/>
    <property type="project" value="InterPro"/>
</dbReference>
<keyword evidence="2" id="KW-1185">Reference proteome</keyword>
<dbReference type="Proteomes" id="UP000190814">
    <property type="component" value="Unassembled WGS sequence"/>
</dbReference>
<proteinExistence type="predicted"/>
<name>A0A1T4W5M6_9FIRM</name>
<gene>
    <name evidence="1" type="ORF">SAMN02745111_02363</name>
</gene>
<reference evidence="1 2" key="1">
    <citation type="submission" date="2017-02" db="EMBL/GenBank/DDBJ databases">
        <authorList>
            <person name="Peterson S.W."/>
        </authorList>
    </citation>
    <scope>NUCLEOTIDE SEQUENCE [LARGE SCALE GENOMIC DNA]</scope>
    <source>
        <strain evidence="1 2">ATCC 35992</strain>
    </source>
</reference>
<dbReference type="Pfam" id="PF17312">
    <property type="entry name" value="Helveticin_J"/>
    <property type="match status" value="1"/>
</dbReference>
<evidence type="ECO:0000313" key="2">
    <source>
        <dbReference type="Proteomes" id="UP000190814"/>
    </source>
</evidence>
<sequence length="411" mass="47242">MKRCRRRIAIFLAFILVLFFGIFKDSIILRAQQFVEEGILKALLEEKEYNENFYDEEPEFYEKFDYTRNESVKSIKVDDGGDTVIRYSTSNVNGDNLKYEYKIINISGITLGKELYEPAIQKSYLGDNFLFYIQRLENTLYISRVELPKDGNVIDASKASKMILNNFGHSQVLEYFSHKGKSYFWIGCKGSDEDYNWSTQLARVEFVPGQIVNYKSCKRLSSISYANELGTSIGPIRRVEAALSTDKKHLLIWARTYQIDDEGNRGYYKTRFSIYDAKAVNDALDENLDNKYLPCTDERVKSACVSSFEYVPGDSSADDLRYGSNQGLEINNSKQILLVSESRSKGQSQGKYIYKINSSGTILSRTLLTGYMMGAGSVTEMEGLQIKRYKMYFALKDYSLDGNVHYIYRIE</sequence>
<dbReference type="EMBL" id="FUXZ01000020">
    <property type="protein sequence ID" value="SKA72497.1"/>
    <property type="molecule type" value="Genomic_DNA"/>
</dbReference>
<protein>
    <submittedName>
        <fullName evidence="1">Uncharacterized protein</fullName>
    </submittedName>
</protein>